<evidence type="ECO:0000313" key="2">
    <source>
        <dbReference type="Proteomes" id="UP001560573"/>
    </source>
</evidence>
<protein>
    <submittedName>
        <fullName evidence="1">Uncharacterized protein</fullName>
    </submittedName>
</protein>
<comment type="caution">
    <text evidence="1">The sequence shown here is derived from an EMBL/GenBank/DDBJ whole genome shotgun (WGS) entry which is preliminary data.</text>
</comment>
<keyword evidence="2" id="KW-1185">Reference proteome</keyword>
<sequence length="218" mass="25602">MRYIFLILFVNLLFFSKVAFGQKRRDYYYSSKDIHGMFHLSILDDSIFEYSIYKGHGLGDSFAFGKILEIDDKYILRSQLSDFPVTLKSVTNHCVDTAKIWVRPIFYNDSSVEYSAFLVIDDDTLHKIYVHGEDGALVNKNFSSFSVEVKDRFLTQRISQRQIKGNEVSIQINTPFIIDYFLYVINNNYFKILSEDKIELFDQENEFVCTMESKQQSK</sequence>
<reference evidence="1 2" key="1">
    <citation type="submission" date="2023-07" db="EMBL/GenBank/DDBJ databases">
        <authorList>
            <person name="Lian W.-H."/>
        </authorList>
    </citation>
    <scope>NUCLEOTIDE SEQUENCE [LARGE SCALE GENOMIC DNA]</scope>
    <source>
        <strain evidence="1 2">SYSU DXS3180</strain>
    </source>
</reference>
<dbReference type="RefSeq" id="WP_369329757.1">
    <property type="nucleotide sequence ID" value="NZ_JAULBC010000003.1"/>
</dbReference>
<proteinExistence type="predicted"/>
<organism evidence="1 2">
    <name type="scientific">Danxiaibacter flavus</name>
    <dbReference type="NCBI Taxonomy" id="3049108"/>
    <lineage>
        <taxon>Bacteria</taxon>
        <taxon>Pseudomonadati</taxon>
        <taxon>Bacteroidota</taxon>
        <taxon>Chitinophagia</taxon>
        <taxon>Chitinophagales</taxon>
        <taxon>Chitinophagaceae</taxon>
        <taxon>Danxiaibacter</taxon>
    </lineage>
</organism>
<accession>A0ABV3ZGN7</accession>
<dbReference type="EMBL" id="JAULBC010000003">
    <property type="protein sequence ID" value="MEX6688349.1"/>
    <property type="molecule type" value="Genomic_DNA"/>
</dbReference>
<gene>
    <name evidence="1" type="ORF">QTN47_12620</name>
</gene>
<evidence type="ECO:0000313" key="1">
    <source>
        <dbReference type="EMBL" id="MEX6688349.1"/>
    </source>
</evidence>
<dbReference type="Proteomes" id="UP001560573">
    <property type="component" value="Unassembled WGS sequence"/>
</dbReference>
<name>A0ABV3ZGN7_9BACT</name>